<name>A0A1R3KYU4_COCAP</name>
<evidence type="ECO:0000313" key="1">
    <source>
        <dbReference type="EMBL" id="OMP12265.1"/>
    </source>
</evidence>
<organism evidence="1 2">
    <name type="scientific">Corchorus capsularis</name>
    <name type="common">Jute</name>
    <dbReference type="NCBI Taxonomy" id="210143"/>
    <lineage>
        <taxon>Eukaryota</taxon>
        <taxon>Viridiplantae</taxon>
        <taxon>Streptophyta</taxon>
        <taxon>Embryophyta</taxon>
        <taxon>Tracheophyta</taxon>
        <taxon>Spermatophyta</taxon>
        <taxon>Magnoliopsida</taxon>
        <taxon>eudicotyledons</taxon>
        <taxon>Gunneridae</taxon>
        <taxon>Pentapetalae</taxon>
        <taxon>rosids</taxon>
        <taxon>malvids</taxon>
        <taxon>Malvales</taxon>
        <taxon>Malvaceae</taxon>
        <taxon>Grewioideae</taxon>
        <taxon>Apeibeae</taxon>
        <taxon>Corchorus</taxon>
    </lineage>
</organism>
<dbReference type="EMBL" id="AWWV01000204">
    <property type="protein sequence ID" value="OMP12265.1"/>
    <property type="molecule type" value="Genomic_DNA"/>
</dbReference>
<proteinExistence type="predicted"/>
<comment type="caution">
    <text evidence="1">The sequence shown here is derived from an EMBL/GenBank/DDBJ whole genome shotgun (WGS) entry which is preliminary data.</text>
</comment>
<dbReference type="Proteomes" id="UP000188268">
    <property type="component" value="Unassembled WGS sequence"/>
</dbReference>
<dbReference type="Gramene" id="OMP12265">
    <property type="protein sequence ID" value="OMP12265"/>
    <property type="gene ID" value="CCACVL1_00059"/>
</dbReference>
<evidence type="ECO:0000313" key="2">
    <source>
        <dbReference type="Proteomes" id="UP000188268"/>
    </source>
</evidence>
<reference evidence="1 2" key="1">
    <citation type="submission" date="2013-09" db="EMBL/GenBank/DDBJ databases">
        <title>Corchorus capsularis genome sequencing.</title>
        <authorList>
            <person name="Alam M."/>
            <person name="Haque M.S."/>
            <person name="Islam M.S."/>
            <person name="Emdad E.M."/>
            <person name="Islam M.M."/>
            <person name="Ahmed B."/>
            <person name="Halim A."/>
            <person name="Hossen Q.M.M."/>
            <person name="Hossain M.Z."/>
            <person name="Ahmed R."/>
            <person name="Khan M.M."/>
            <person name="Islam R."/>
            <person name="Rashid M.M."/>
            <person name="Khan S.A."/>
            <person name="Rahman M.S."/>
            <person name="Alam M."/>
        </authorList>
    </citation>
    <scope>NUCLEOTIDE SEQUENCE [LARGE SCALE GENOMIC DNA]</scope>
    <source>
        <strain evidence="2">cv. CVL-1</strain>
        <tissue evidence="1">Whole seedling</tissue>
    </source>
</reference>
<sequence length="32" mass="3721">MAVNANKKATYRQAAEDFAKQNYCRKDPCKQE</sequence>
<gene>
    <name evidence="1" type="ORF">CCACVL1_00059</name>
</gene>
<accession>A0A1R3KYU4</accession>
<protein>
    <submittedName>
        <fullName evidence="1">Uncharacterized protein</fullName>
    </submittedName>
</protein>
<keyword evidence="2" id="KW-1185">Reference proteome</keyword>
<dbReference type="AlphaFoldDB" id="A0A1R3KYU4"/>